<proteinExistence type="inferred from homology"/>
<feature type="compositionally biased region" description="Acidic residues" evidence="2">
    <location>
        <begin position="509"/>
        <end position="558"/>
    </location>
</feature>
<feature type="compositionally biased region" description="Polar residues" evidence="2">
    <location>
        <begin position="1430"/>
        <end position="1465"/>
    </location>
</feature>
<dbReference type="SUPFAM" id="SSF88723">
    <property type="entry name" value="PIN domain-like"/>
    <property type="match status" value="1"/>
</dbReference>
<dbReference type="EC" id="2.7.1.32" evidence="3"/>
<dbReference type="InterPro" id="IPR011009">
    <property type="entry name" value="Kinase-like_dom_sf"/>
</dbReference>
<dbReference type="GO" id="GO:0006646">
    <property type="term" value="P:phosphatidylethanolamine biosynthetic process"/>
    <property type="evidence" value="ECO:0007669"/>
    <property type="project" value="TreeGrafter"/>
</dbReference>
<dbReference type="PANTHER" id="PTHR22603">
    <property type="entry name" value="CHOLINE/ETHANOALAMINE KINASE"/>
    <property type="match status" value="1"/>
</dbReference>
<dbReference type="GO" id="GO:0005737">
    <property type="term" value="C:cytoplasm"/>
    <property type="evidence" value="ECO:0007669"/>
    <property type="project" value="TreeGrafter"/>
</dbReference>
<keyword evidence="4" id="KW-1185">Reference proteome</keyword>
<evidence type="ECO:0000256" key="1">
    <source>
        <dbReference type="ARBA" id="ARBA00038211"/>
    </source>
</evidence>
<dbReference type="Proteomes" id="UP001214415">
    <property type="component" value="Chromosome 8"/>
</dbReference>
<feature type="compositionally biased region" description="Polar residues" evidence="2">
    <location>
        <begin position="1157"/>
        <end position="1172"/>
    </location>
</feature>
<dbReference type="GO" id="GO:0004103">
    <property type="term" value="F:choline kinase activity"/>
    <property type="evidence" value="ECO:0007669"/>
    <property type="project" value="UniProtKB-EC"/>
</dbReference>
<sequence length="1584" mass="178264">MGVLGLTRWANESERLVSSELTLPIPSDAGNALENGEPVQLNSEGDWLVIDAWAWIHYVWHSMNTNVYQGGSLLHFRVHLISWIEKLRSAGFHLVVVFDGPRLHQKIGPLLSRTQNYVRLNAKLMRAGPNLRTDHEFEHARMLPRGLTQCVQDVLQACQVEMIMGAEEVDSLIAQLADERAGYVLSRDSDFLILCGNAPKCKGYIPLGSIEFIAKETAPPAPEAPPADDDGFMTVSTSKRNKKAAQQAKMAHLPYVLPSPVLPHQSATLKETSLRFRCFSSYKCAELLKLPMSILPVFAALVGTDHRTNTQAEVFNGMFHGVPNRMQTIATLLAEQYTRIKEGGVPPPPVSEEAEDEHELDMADPVIRLLACTFDSIVDFGRKRRGAPLPVSWESRKEIVNSMHAMALSYMPSRISEVMERFMAESDLAALQMYQKAYWTGHFDQALVSAMLERIYIARVFLEEPDEPSAERVVVRPMRKVLWSILFSVWLTAHPEEKTKIEEAMEELGVDEASEEVAEDGEAEDEENEEEEEENDEDDDEEEEEANEEPEPEPEPEESGPAPLTFVTEYTRTEYSLRKEEVPVHALPVQLEQMARSAPLPASLAKMVDQFVEAYMANPDAEPELVQAAELPKDVRRDLWRYTHHADIPELERLPEDVRSFAAALRYTIVTNQERLGSLRTRHNWSMPEIQAAVYAACITRRVNKEASPEEMQSIVDAYPHGSPSNRSISLSTMFSFVLQMSALFTQSLGLADELPHGRPMWEPPLFHACLGSRMDPNAKKTPPNEAWTKFEDPELCDTLLAVVTHGLEAKIGRTRTAPAPQAKSSGGRQRRHLGILEETMLVGEELDALDLDDDEFYTSKQDALAAWSPAVYAVQDDSDDELAERFDEDEEDMHAYGIPAARGWHLDPRLSDTLDFKTKVLKMFTEVLQLPGWTDAFVAPSLLPLDVKKLTLKRISGALTNAVFFVGYEADTQPAPPTLLLRVYGVGSENLLSRRTELLILHTLSSLYEMGPHILGTFANGRIEEFYDCEGIGMDGFRNLETTPQEGPAYWVARRMRELHEVPLDVMRTVLEQGDLKSPSKGFGRGIENHIMASSHRPRARRRRHTEAMSPEWQSYSYFAHPSPGLFPNHRNTSTMSFDSLATSYDSLASPKSMLWTPSNQPSQPSHSLTMSPLALGPSSAPPVAPHGPYPGVWRRLKRWTREASKVIELFNQFVASPEGQVVCEAFGVETLPVTIGKEPRKPGARSHDLRATKLYFVDMVQALYAVDLPMLCLDIAEYKQYVRTWEQKEGKSRRVFCHNDSQCGNLLLLRPDASGLLPAMASGMPRTAAMSPSSADMESPTLRPKSRSRSRSRVQPAHHRLVVIDFEYASPNPRAYDIANYFQEWTTNYVHPTHSWSMRVHKPYPNKEERYKWLRAYVEHGRWLTRRGSGSSKLSTPESISAVSDMSLPPSVTATENSPSVSPRPTAPLSAHDAIRAEVERLEEEVYVWSPAINAVWGLWGIVMARDDILTLMEKMKQHVCITPSGWVFDKKAAMEAGLERGDPNDFDNLRFSLDRIEVFREELDARQVGLQARHARPPCEI</sequence>
<dbReference type="PANTHER" id="PTHR22603:SF93">
    <property type="entry name" value="RE24176P"/>
    <property type="match status" value="1"/>
</dbReference>
<dbReference type="EMBL" id="CP119907">
    <property type="protein sequence ID" value="WFD24819.1"/>
    <property type="molecule type" value="Genomic_DNA"/>
</dbReference>
<feature type="region of interest" description="Disordered" evidence="2">
    <location>
        <begin position="509"/>
        <end position="564"/>
    </location>
</feature>
<keyword evidence="3" id="KW-0418">Kinase</keyword>
<dbReference type="SUPFAM" id="SSF56112">
    <property type="entry name" value="Protein kinase-like (PK-like)"/>
    <property type="match status" value="1"/>
</dbReference>
<dbReference type="Gene3D" id="3.90.1200.10">
    <property type="match status" value="1"/>
</dbReference>
<dbReference type="Pfam" id="PF01633">
    <property type="entry name" value="Choline_kinase"/>
    <property type="match status" value="2"/>
</dbReference>
<reference evidence="3" key="1">
    <citation type="submission" date="2023-03" db="EMBL/GenBank/DDBJ databases">
        <title>Mating type loci evolution in Malassezia.</title>
        <authorList>
            <person name="Coelho M.A."/>
        </authorList>
    </citation>
    <scope>NUCLEOTIDE SEQUENCE</scope>
    <source>
        <strain evidence="3">CBS 12830</strain>
    </source>
</reference>
<dbReference type="InterPro" id="IPR029060">
    <property type="entry name" value="PIN-like_dom_sf"/>
</dbReference>
<protein>
    <submittedName>
        <fullName evidence="3">Choline kinase</fullName>
        <ecNumber evidence="3">2.7.1.32</ecNumber>
    </submittedName>
</protein>
<feature type="region of interest" description="Disordered" evidence="2">
    <location>
        <begin position="1428"/>
        <end position="1472"/>
    </location>
</feature>
<feature type="compositionally biased region" description="Basic residues" evidence="2">
    <location>
        <begin position="1346"/>
        <end position="1356"/>
    </location>
</feature>
<dbReference type="GO" id="GO:0004305">
    <property type="term" value="F:ethanolamine kinase activity"/>
    <property type="evidence" value="ECO:0007669"/>
    <property type="project" value="TreeGrafter"/>
</dbReference>
<gene>
    <name evidence="3" type="ORF">MEQU1_003524</name>
</gene>
<evidence type="ECO:0000313" key="3">
    <source>
        <dbReference type="EMBL" id="WFD24819.1"/>
    </source>
</evidence>
<accession>A0AAF0J0E0</accession>
<feature type="region of interest" description="Disordered" evidence="2">
    <location>
        <begin position="1329"/>
        <end position="1356"/>
    </location>
</feature>
<feature type="region of interest" description="Disordered" evidence="2">
    <location>
        <begin position="1154"/>
        <end position="1174"/>
    </location>
</feature>
<dbReference type="Gene3D" id="3.40.50.1010">
    <property type="entry name" value="5'-nuclease"/>
    <property type="match status" value="1"/>
</dbReference>
<organism evidence="3 4">
    <name type="scientific">Malassezia equina</name>
    <dbReference type="NCBI Taxonomy" id="1381935"/>
    <lineage>
        <taxon>Eukaryota</taxon>
        <taxon>Fungi</taxon>
        <taxon>Dikarya</taxon>
        <taxon>Basidiomycota</taxon>
        <taxon>Ustilaginomycotina</taxon>
        <taxon>Malasseziomycetes</taxon>
        <taxon>Malasseziales</taxon>
        <taxon>Malasseziaceae</taxon>
        <taxon>Malassezia</taxon>
    </lineage>
</organism>
<comment type="similarity">
    <text evidence="1">Belongs to the choline/ethanolamine kinase family.</text>
</comment>
<name>A0AAF0J0E0_9BASI</name>
<dbReference type="Gene3D" id="3.30.200.20">
    <property type="entry name" value="Phosphorylase Kinase, domain 1"/>
    <property type="match status" value="1"/>
</dbReference>
<evidence type="ECO:0000256" key="2">
    <source>
        <dbReference type="SAM" id="MobiDB-lite"/>
    </source>
</evidence>
<evidence type="ECO:0000313" key="4">
    <source>
        <dbReference type="Proteomes" id="UP001214415"/>
    </source>
</evidence>
<keyword evidence="3" id="KW-0808">Transferase</keyword>